<dbReference type="RefSeq" id="XP_043033072.1">
    <property type="nucleotide sequence ID" value="XM_043183876.1"/>
</dbReference>
<protein>
    <submittedName>
        <fullName evidence="1">Uncharacterized protein</fullName>
    </submittedName>
</protein>
<dbReference type="Proteomes" id="UP000812287">
    <property type="component" value="Unassembled WGS sequence"/>
</dbReference>
<reference evidence="1" key="1">
    <citation type="submission" date="2020-11" db="EMBL/GenBank/DDBJ databases">
        <title>Adaptations for nitrogen fixation in a non-lichenized fungal sporocarp promotes dispersal by wood-feeding termites.</title>
        <authorList>
            <consortium name="DOE Joint Genome Institute"/>
            <person name="Koch R.A."/>
            <person name="Yoon G."/>
            <person name="Arayal U."/>
            <person name="Lail K."/>
            <person name="Amirebrahimi M."/>
            <person name="Labutti K."/>
            <person name="Lipzen A."/>
            <person name="Riley R."/>
            <person name="Barry K."/>
            <person name="Henrissat B."/>
            <person name="Grigoriev I.V."/>
            <person name="Herr J.R."/>
            <person name="Aime M.C."/>
        </authorList>
    </citation>
    <scope>NUCLEOTIDE SEQUENCE</scope>
    <source>
        <strain evidence="1">MCA 3950</strain>
    </source>
</reference>
<gene>
    <name evidence="1" type="ORF">BT62DRAFT_913095</name>
</gene>
<evidence type="ECO:0000313" key="2">
    <source>
        <dbReference type="Proteomes" id="UP000812287"/>
    </source>
</evidence>
<dbReference type="AlphaFoldDB" id="A0A9P7VFE4"/>
<dbReference type="OrthoDB" id="3047174at2759"/>
<name>A0A9P7VFE4_9AGAR</name>
<evidence type="ECO:0000313" key="1">
    <source>
        <dbReference type="EMBL" id="KAG7439572.1"/>
    </source>
</evidence>
<sequence>INQLLQIPKTEILIVSKVHLTEKRYDELENLFVYRIKINFTGDPENSTGKVDVTIVLNKQPTLWYHIQTKVIVLE</sequence>
<keyword evidence="2" id="KW-1185">Reference proteome</keyword>
<organism evidence="1 2">
    <name type="scientific">Guyanagaster necrorhizus</name>
    <dbReference type="NCBI Taxonomy" id="856835"/>
    <lineage>
        <taxon>Eukaryota</taxon>
        <taxon>Fungi</taxon>
        <taxon>Dikarya</taxon>
        <taxon>Basidiomycota</taxon>
        <taxon>Agaricomycotina</taxon>
        <taxon>Agaricomycetes</taxon>
        <taxon>Agaricomycetidae</taxon>
        <taxon>Agaricales</taxon>
        <taxon>Marasmiineae</taxon>
        <taxon>Physalacriaceae</taxon>
        <taxon>Guyanagaster</taxon>
    </lineage>
</organism>
<comment type="caution">
    <text evidence="1">The sequence shown here is derived from an EMBL/GenBank/DDBJ whole genome shotgun (WGS) entry which is preliminary data.</text>
</comment>
<dbReference type="GeneID" id="66106173"/>
<proteinExistence type="predicted"/>
<accession>A0A9P7VFE4</accession>
<dbReference type="EMBL" id="MU250589">
    <property type="protein sequence ID" value="KAG7439572.1"/>
    <property type="molecule type" value="Genomic_DNA"/>
</dbReference>
<feature type="non-terminal residue" evidence="1">
    <location>
        <position position="1"/>
    </location>
</feature>